<accession>A0ABR4M6G8</accession>
<proteinExistence type="predicted"/>
<evidence type="ECO:0000256" key="1">
    <source>
        <dbReference type="SAM" id="Phobius"/>
    </source>
</evidence>
<dbReference type="GeneID" id="98142985"/>
<dbReference type="EMBL" id="JBFXLQ010000002">
    <property type="protein sequence ID" value="KAL2872141.1"/>
    <property type="molecule type" value="Genomic_DNA"/>
</dbReference>
<dbReference type="Proteomes" id="UP001610432">
    <property type="component" value="Unassembled WGS sequence"/>
</dbReference>
<evidence type="ECO:0000313" key="2">
    <source>
        <dbReference type="EMBL" id="KAL2872141.1"/>
    </source>
</evidence>
<keyword evidence="1" id="KW-0472">Membrane</keyword>
<gene>
    <name evidence="2" type="ORF">BJX67DRAFT_341619</name>
</gene>
<organism evidence="2 3">
    <name type="scientific">Aspergillus lucknowensis</name>
    <dbReference type="NCBI Taxonomy" id="176173"/>
    <lineage>
        <taxon>Eukaryota</taxon>
        <taxon>Fungi</taxon>
        <taxon>Dikarya</taxon>
        <taxon>Ascomycota</taxon>
        <taxon>Pezizomycotina</taxon>
        <taxon>Eurotiomycetes</taxon>
        <taxon>Eurotiomycetidae</taxon>
        <taxon>Eurotiales</taxon>
        <taxon>Aspergillaceae</taxon>
        <taxon>Aspergillus</taxon>
        <taxon>Aspergillus subgen. Nidulantes</taxon>
    </lineage>
</organism>
<protein>
    <submittedName>
        <fullName evidence="2">Uncharacterized protein</fullName>
    </submittedName>
</protein>
<evidence type="ECO:0000313" key="3">
    <source>
        <dbReference type="Proteomes" id="UP001610432"/>
    </source>
</evidence>
<comment type="caution">
    <text evidence="2">The sequence shown here is derived from an EMBL/GenBank/DDBJ whole genome shotgun (WGS) entry which is preliminary data.</text>
</comment>
<keyword evidence="3" id="KW-1185">Reference proteome</keyword>
<feature type="non-terminal residue" evidence="2">
    <location>
        <position position="66"/>
    </location>
</feature>
<keyword evidence="1" id="KW-1133">Transmembrane helix</keyword>
<reference evidence="2 3" key="1">
    <citation type="submission" date="2024-07" db="EMBL/GenBank/DDBJ databases">
        <title>Section-level genome sequencing and comparative genomics of Aspergillus sections Usti and Cavernicolus.</title>
        <authorList>
            <consortium name="Lawrence Berkeley National Laboratory"/>
            <person name="Nybo J.L."/>
            <person name="Vesth T.C."/>
            <person name="Theobald S."/>
            <person name="Frisvad J.C."/>
            <person name="Larsen T.O."/>
            <person name="Kjaerboelling I."/>
            <person name="Rothschild-Mancinelli K."/>
            <person name="Lyhne E.K."/>
            <person name="Kogle M.E."/>
            <person name="Barry K."/>
            <person name="Clum A."/>
            <person name="Na H."/>
            <person name="Ledsgaard L."/>
            <person name="Lin J."/>
            <person name="Lipzen A."/>
            <person name="Kuo A."/>
            <person name="Riley R."/>
            <person name="Mondo S."/>
            <person name="Labutti K."/>
            <person name="Haridas S."/>
            <person name="Pangalinan J."/>
            <person name="Salamov A.A."/>
            <person name="Simmons B.A."/>
            <person name="Magnuson J.K."/>
            <person name="Chen J."/>
            <person name="Drula E."/>
            <person name="Henrissat B."/>
            <person name="Wiebenga A."/>
            <person name="Lubbers R.J."/>
            <person name="Gomes A.C."/>
            <person name="Macurrencykelacurrency M.R."/>
            <person name="Stajich J."/>
            <person name="Grigoriev I.V."/>
            <person name="Mortensen U.H."/>
            <person name="De Vries R.P."/>
            <person name="Baker S.E."/>
            <person name="Andersen M.R."/>
        </authorList>
    </citation>
    <scope>NUCLEOTIDE SEQUENCE [LARGE SCALE GENOMIC DNA]</scope>
    <source>
        <strain evidence="2 3">CBS 449.75</strain>
    </source>
</reference>
<keyword evidence="1" id="KW-0812">Transmembrane</keyword>
<sequence>MPYIGMEFGDKLGTGDLRMLSSIITIWVMMYIPLRKGSSFKIVLRPERRTSTFYSSKPQIILVVRV</sequence>
<name>A0ABR4M6G8_9EURO</name>
<feature type="transmembrane region" description="Helical" evidence="1">
    <location>
        <begin position="17"/>
        <end position="34"/>
    </location>
</feature>
<dbReference type="RefSeq" id="XP_070891120.1">
    <property type="nucleotide sequence ID" value="XM_071027913.1"/>
</dbReference>